<accession>A0A426YB36</accession>
<dbReference type="Proteomes" id="UP000287651">
    <property type="component" value="Unassembled WGS sequence"/>
</dbReference>
<organism evidence="2 3">
    <name type="scientific">Ensete ventricosum</name>
    <name type="common">Abyssinian banana</name>
    <name type="synonym">Musa ensete</name>
    <dbReference type="NCBI Taxonomy" id="4639"/>
    <lineage>
        <taxon>Eukaryota</taxon>
        <taxon>Viridiplantae</taxon>
        <taxon>Streptophyta</taxon>
        <taxon>Embryophyta</taxon>
        <taxon>Tracheophyta</taxon>
        <taxon>Spermatophyta</taxon>
        <taxon>Magnoliopsida</taxon>
        <taxon>Liliopsida</taxon>
        <taxon>Zingiberales</taxon>
        <taxon>Musaceae</taxon>
        <taxon>Ensete</taxon>
    </lineage>
</organism>
<evidence type="ECO:0000256" key="1">
    <source>
        <dbReference type="SAM" id="MobiDB-lite"/>
    </source>
</evidence>
<feature type="region of interest" description="Disordered" evidence="1">
    <location>
        <begin position="1"/>
        <end position="49"/>
    </location>
</feature>
<proteinExistence type="predicted"/>
<evidence type="ECO:0000313" key="3">
    <source>
        <dbReference type="Proteomes" id="UP000287651"/>
    </source>
</evidence>
<sequence>MVRTGPPTDRYTAHPLTGIRPARYRAIPSKSAVSSRLRDKEEEGGEEGEKFLAHATLPWLPRMVRHLRAIPSPCAGRRNEVTSPRRHCRLTVKTRKQEIQKGEEDKGKKRLFSIIQISG</sequence>
<dbReference type="AlphaFoldDB" id="A0A426YB36"/>
<feature type="compositionally biased region" description="Basic and acidic residues" evidence="1">
    <location>
        <begin position="36"/>
        <end position="49"/>
    </location>
</feature>
<comment type="caution">
    <text evidence="2">The sequence shown here is derived from an EMBL/GenBank/DDBJ whole genome shotgun (WGS) entry which is preliminary data.</text>
</comment>
<dbReference type="EMBL" id="AMZH03013624">
    <property type="protein sequence ID" value="RRT48945.1"/>
    <property type="molecule type" value="Genomic_DNA"/>
</dbReference>
<evidence type="ECO:0000313" key="2">
    <source>
        <dbReference type="EMBL" id="RRT48945.1"/>
    </source>
</evidence>
<gene>
    <name evidence="2" type="ORF">B296_00046809</name>
</gene>
<name>A0A426YB36_ENSVE</name>
<protein>
    <submittedName>
        <fullName evidence="2">Uncharacterized protein</fullName>
    </submittedName>
</protein>
<reference evidence="2 3" key="1">
    <citation type="journal article" date="2014" name="Agronomy (Basel)">
        <title>A Draft Genome Sequence for Ensete ventricosum, the Drought-Tolerant Tree Against Hunger.</title>
        <authorList>
            <person name="Harrison J."/>
            <person name="Moore K.A."/>
            <person name="Paszkiewicz K."/>
            <person name="Jones T."/>
            <person name="Grant M."/>
            <person name="Ambacheew D."/>
            <person name="Muzemil S."/>
            <person name="Studholme D.J."/>
        </authorList>
    </citation>
    <scope>NUCLEOTIDE SEQUENCE [LARGE SCALE GENOMIC DNA]</scope>
</reference>